<gene>
    <name evidence="1" type="ORF">O159_23660</name>
</gene>
<dbReference type="PATRIC" id="fig|1389489.3.peg.2265"/>
<accession>U3PC44</accession>
<dbReference type="STRING" id="1389489.O159_23660"/>
<dbReference type="EMBL" id="CP006734">
    <property type="protein sequence ID" value="AGW42327.1"/>
    <property type="molecule type" value="Genomic_DNA"/>
</dbReference>
<name>U3PC44_LEIXC</name>
<dbReference type="AlphaFoldDB" id="U3PC44"/>
<evidence type="ECO:0000313" key="2">
    <source>
        <dbReference type="Proteomes" id="UP000016743"/>
    </source>
</evidence>
<evidence type="ECO:0000313" key="1">
    <source>
        <dbReference type="EMBL" id="AGW42327.1"/>
    </source>
</evidence>
<reference evidence="1 2" key="1">
    <citation type="journal article" date="2013" name="Genome Announc.">
        <title>Complete Genome Sequence of Leifsonia xyli subsp. cynodontis Strain DSM46306, a Gram-Positive Bacterial Pathogen of Grasses.</title>
        <authorList>
            <person name="Monteiro-Vitorello C.B."/>
            <person name="Zerillo M.M."/>
            <person name="Van Sluys M.A."/>
            <person name="Camargo L.E."/>
            <person name="Kitajima J.P."/>
        </authorList>
    </citation>
    <scope>NUCLEOTIDE SEQUENCE [LARGE SCALE GENOMIC DNA]</scope>
    <source>
        <strain evidence="1 2">DSM 46306</strain>
    </source>
</reference>
<dbReference type="Proteomes" id="UP000016743">
    <property type="component" value="Chromosome"/>
</dbReference>
<proteinExistence type="predicted"/>
<sequence>MTTYTAKLIDGPLEGKTIATAFLDEDGLRPRLELPSTTAGKRFVYIRAAGAEVEFAPGDDRAPLPSAAAYRYLETVFD</sequence>
<dbReference type="HOGENOM" id="CLU_2617682_0_0_11"/>
<keyword evidence="2" id="KW-1185">Reference proteome</keyword>
<organism evidence="1 2">
    <name type="scientific">Leifsonia xyli subsp. cynodontis DSM 46306</name>
    <dbReference type="NCBI Taxonomy" id="1389489"/>
    <lineage>
        <taxon>Bacteria</taxon>
        <taxon>Bacillati</taxon>
        <taxon>Actinomycetota</taxon>
        <taxon>Actinomycetes</taxon>
        <taxon>Micrococcales</taxon>
        <taxon>Microbacteriaceae</taxon>
        <taxon>Leifsonia</taxon>
    </lineage>
</organism>
<protein>
    <submittedName>
        <fullName evidence="1">Uncharacterized protein</fullName>
    </submittedName>
</protein>
<dbReference type="KEGG" id="lxy:O159_23660"/>